<comment type="similarity">
    <text evidence="6">Belongs to the class IV-like SAM-binding methyltransferase superfamily. RNA methyltransferase TrmH family. TrmL subfamily.</text>
</comment>
<keyword evidence="10" id="KW-1185">Reference proteome</keyword>
<protein>
    <recommendedName>
        <fullName evidence="6">Putative tRNA (cytidine(34)-2'-O)-methyltransferase</fullName>
        <ecNumber evidence="6">2.1.1.207</ecNumber>
    </recommendedName>
    <alternativeName>
        <fullName evidence="6">tRNA (cytidine/uridine-2'-O-)-methyltransferase</fullName>
    </alternativeName>
</protein>
<comment type="caution">
    <text evidence="9">The sequence shown here is derived from an EMBL/GenBank/DDBJ whole genome shotgun (WGS) entry which is preliminary data.</text>
</comment>
<keyword evidence="1 6" id="KW-0963">Cytoplasm</keyword>
<dbReference type="Gene3D" id="3.40.1280.10">
    <property type="match status" value="1"/>
</dbReference>
<dbReference type="FunFam" id="3.40.1280.10:FF:000002">
    <property type="entry name" value="Peptidylprolyl isomerase"/>
    <property type="match status" value="1"/>
</dbReference>
<dbReference type="CDD" id="cd18094">
    <property type="entry name" value="SpoU-like_TrmL"/>
    <property type="match status" value="1"/>
</dbReference>
<dbReference type="RefSeq" id="WP_124147594.1">
    <property type="nucleotide sequence ID" value="NZ_CAWOKI010000296.1"/>
</dbReference>
<proteinExistence type="inferred from homology"/>
<feature type="domain" description="tRNA/rRNA methyltransferase SpoU type" evidence="8">
    <location>
        <begin position="3"/>
        <end position="142"/>
    </location>
</feature>
<comment type="subcellular location">
    <subcellularLocation>
        <location evidence="6">Cytoplasm</location>
    </subcellularLocation>
</comment>
<keyword evidence="4 6" id="KW-0949">S-adenosyl-L-methionine</keyword>
<evidence type="ECO:0000256" key="1">
    <source>
        <dbReference type="ARBA" id="ARBA00022490"/>
    </source>
</evidence>
<dbReference type="EMBL" id="RCBY01000090">
    <property type="protein sequence ID" value="RQH39659.1"/>
    <property type="molecule type" value="Genomic_DNA"/>
</dbReference>
<dbReference type="PANTHER" id="PTHR42971:SF1">
    <property type="entry name" value="TRNA (CYTIDINE(34)-2'-O)-METHYLTRANSFERASE"/>
    <property type="match status" value="1"/>
</dbReference>
<dbReference type="GO" id="GO:0042802">
    <property type="term" value="F:identical protein binding"/>
    <property type="evidence" value="ECO:0007669"/>
    <property type="project" value="UniProtKB-ARBA"/>
</dbReference>
<feature type="binding site" evidence="6 7">
    <location>
        <position position="122"/>
    </location>
    <ligand>
        <name>S-adenosyl-L-methionine</name>
        <dbReference type="ChEBI" id="CHEBI:59789"/>
    </ligand>
</feature>
<dbReference type="InterPro" id="IPR001537">
    <property type="entry name" value="SpoU_MeTrfase"/>
</dbReference>
<dbReference type="Pfam" id="PF00588">
    <property type="entry name" value="SpoU_methylase"/>
    <property type="match status" value="1"/>
</dbReference>
<dbReference type="GO" id="GO:0141098">
    <property type="term" value="F:tRNA (cytidine(34)-2'-O)-methyltransferase activity"/>
    <property type="evidence" value="ECO:0007669"/>
    <property type="project" value="RHEA"/>
</dbReference>
<dbReference type="PIRSF" id="PIRSF029256">
    <property type="entry name" value="SpoU_TrmH_prd"/>
    <property type="match status" value="1"/>
</dbReference>
<comment type="caution">
    <text evidence="6">Lacks conserved residue(s) required for the propagation of feature annotation.</text>
</comment>
<evidence type="ECO:0000256" key="5">
    <source>
        <dbReference type="ARBA" id="ARBA00022694"/>
    </source>
</evidence>
<keyword evidence="5 6" id="KW-0819">tRNA processing</keyword>
<evidence type="ECO:0000256" key="3">
    <source>
        <dbReference type="ARBA" id="ARBA00022679"/>
    </source>
</evidence>
<dbReference type="PANTHER" id="PTHR42971">
    <property type="entry name" value="TRNA (CYTIDINE(34)-2'-O)-METHYLTRANSFERASE"/>
    <property type="match status" value="1"/>
</dbReference>
<dbReference type="HAMAP" id="MF_01885">
    <property type="entry name" value="tRNA_methyltr_TrmL"/>
    <property type="match status" value="1"/>
</dbReference>
<evidence type="ECO:0000313" key="9">
    <source>
        <dbReference type="EMBL" id="RQH39659.1"/>
    </source>
</evidence>
<dbReference type="OrthoDB" id="9789043at2"/>
<name>A0A3N6P8N8_9CYAN</name>
<dbReference type="GO" id="GO:0003723">
    <property type="term" value="F:RNA binding"/>
    <property type="evidence" value="ECO:0007669"/>
    <property type="project" value="InterPro"/>
</dbReference>
<evidence type="ECO:0000256" key="7">
    <source>
        <dbReference type="PIRSR" id="PIRSR029256-1"/>
    </source>
</evidence>
<feature type="binding site" evidence="6 7">
    <location>
        <position position="102"/>
    </location>
    <ligand>
        <name>S-adenosyl-L-methionine</name>
        <dbReference type="ChEBI" id="CHEBI:59789"/>
    </ligand>
</feature>
<keyword evidence="3 6" id="KW-0808">Transferase</keyword>
<dbReference type="Proteomes" id="UP000269154">
    <property type="component" value="Unassembled WGS sequence"/>
</dbReference>
<dbReference type="GO" id="GO:0005737">
    <property type="term" value="C:cytoplasm"/>
    <property type="evidence" value="ECO:0007669"/>
    <property type="project" value="UniProtKB-SubCell"/>
</dbReference>
<comment type="catalytic activity">
    <reaction evidence="6">
        <text>5-carboxymethylaminomethyluridine(34) in tRNA(Leu) + S-adenosyl-L-methionine = 5-carboxymethylaminomethyl-2'-O-methyluridine(34) in tRNA(Leu) + S-adenosyl-L-homocysteine + H(+)</text>
        <dbReference type="Rhea" id="RHEA:43088"/>
        <dbReference type="Rhea" id="RHEA-COMP:10333"/>
        <dbReference type="Rhea" id="RHEA-COMP:10334"/>
        <dbReference type="ChEBI" id="CHEBI:15378"/>
        <dbReference type="ChEBI" id="CHEBI:57856"/>
        <dbReference type="ChEBI" id="CHEBI:59789"/>
        <dbReference type="ChEBI" id="CHEBI:74508"/>
        <dbReference type="ChEBI" id="CHEBI:74511"/>
        <dbReference type="EC" id="2.1.1.207"/>
    </reaction>
</comment>
<evidence type="ECO:0000256" key="4">
    <source>
        <dbReference type="ARBA" id="ARBA00022691"/>
    </source>
</evidence>
<dbReference type="GO" id="GO:0141102">
    <property type="term" value="F:tRNA (5-carboxymethylaminomethyluridine(34)-2'-O)-methyltransferase activity"/>
    <property type="evidence" value="ECO:0007669"/>
    <property type="project" value="RHEA"/>
</dbReference>
<accession>A0A3N6P8N8</accession>
<feature type="binding site" evidence="6 7">
    <location>
        <position position="131"/>
    </location>
    <ligand>
        <name>S-adenosyl-L-methionine</name>
        <dbReference type="ChEBI" id="CHEBI:59789"/>
    </ligand>
</feature>
<comment type="catalytic activity">
    <reaction evidence="6">
        <text>cytidine(34) in tRNA + S-adenosyl-L-methionine = 2'-O-methylcytidine(34) in tRNA + S-adenosyl-L-homocysteine + H(+)</text>
        <dbReference type="Rhea" id="RHEA:43084"/>
        <dbReference type="Rhea" id="RHEA-COMP:10331"/>
        <dbReference type="Rhea" id="RHEA-COMP:10332"/>
        <dbReference type="ChEBI" id="CHEBI:15378"/>
        <dbReference type="ChEBI" id="CHEBI:57856"/>
        <dbReference type="ChEBI" id="CHEBI:59789"/>
        <dbReference type="ChEBI" id="CHEBI:74495"/>
        <dbReference type="ChEBI" id="CHEBI:82748"/>
        <dbReference type="EC" id="2.1.1.207"/>
    </reaction>
</comment>
<dbReference type="InterPro" id="IPR029026">
    <property type="entry name" value="tRNA_m1G_MTases_N"/>
</dbReference>
<keyword evidence="2 6" id="KW-0489">Methyltransferase</keyword>
<evidence type="ECO:0000313" key="10">
    <source>
        <dbReference type="Proteomes" id="UP000269154"/>
    </source>
</evidence>
<sequence>MPQIVLVYPQIPPNTGNVARTCAATNTELHLVKPLGFEISDRYLKRAGLDYWPYVKLYDHDNFKEFQTYHQQRGGRLVGFSAKGASNYTKFQYQTNDWLLFGSETNGLPQDVLEYCVATLYIPMTQPKVRSLNLSVSAALGLFEARRQLDYLS</sequence>
<reference evidence="9 10" key="1">
    <citation type="journal article" date="2018" name="ACS Chem. Biol.">
        <title>Ketoreductase domain dysfunction expands chemodiversity: malyngamide biosynthesis in the cyanobacterium Okeania hirsuta.</title>
        <authorList>
            <person name="Moss N.A."/>
            <person name="Leao T."/>
            <person name="Rankin M."/>
            <person name="McCullough T.M."/>
            <person name="Qu P."/>
            <person name="Korobeynikov A."/>
            <person name="Smith J.L."/>
            <person name="Gerwick L."/>
            <person name="Gerwick W.H."/>
        </authorList>
    </citation>
    <scope>NUCLEOTIDE SEQUENCE [LARGE SCALE GENOMIC DNA]</scope>
    <source>
        <strain evidence="9 10">PAB10Feb10-1</strain>
    </source>
</reference>
<dbReference type="EC" id="2.1.1.207" evidence="6"/>
<evidence type="ECO:0000259" key="8">
    <source>
        <dbReference type="Pfam" id="PF00588"/>
    </source>
</evidence>
<dbReference type="InterPro" id="IPR016914">
    <property type="entry name" value="TrmL"/>
</dbReference>
<gene>
    <name evidence="9" type="ORF">D5R40_16565</name>
</gene>
<comment type="function">
    <text evidence="6">Could methylate the ribose at the nucleotide 34 wobble position in tRNA.</text>
</comment>
<dbReference type="AlphaFoldDB" id="A0A3N6P8N8"/>
<organism evidence="9 10">
    <name type="scientific">Okeania hirsuta</name>
    <dbReference type="NCBI Taxonomy" id="1458930"/>
    <lineage>
        <taxon>Bacteria</taxon>
        <taxon>Bacillati</taxon>
        <taxon>Cyanobacteriota</taxon>
        <taxon>Cyanophyceae</taxon>
        <taxon>Oscillatoriophycideae</taxon>
        <taxon>Oscillatoriales</taxon>
        <taxon>Microcoleaceae</taxon>
        <taxon>Okeania</taxon>
    </lineage>
</organism>
<dbReference type="SUPFAM" id="SSF75217">
    <property type="entry name" value="alpha/beta knot"/>
    <property type="match status" value="1"/>
</dbReference>
<dbReference type="GO" id="GO:0002130">
    <property type="term" value="P:wobble position ribose methylation"/>
    <property type="evidence" value="ECO:0007669"/>
    <property type="project" value="TreeGrafter"/>
</dbReference>
<evidence type="ECO:0000256" key="2">
    <source>
        <dbReference type="ARBA" id="ARBA00022603"/>
    </source>
</evidence>
<evidence type="ECO:0000256" key="6">
    <source>
        <dbReference type="HAMAP-Rule" id="MF_01885"/>
    </source>
</evidence>
<dbReference type="InterPro" id="IPR029028">
    <property type="entry name" value="Alpha/beta_knot_MTases"/>
</dbReference>